<keyword evidence="3" id="KW-1185">Reference proteome</keyword>
<evidence type="ECO:0000313" key="2">
    <source>
        <dbReference type="EMBL" id="GAA2425839.1"/>
    </source>
</evidence>
<dbReference type="InterPro" id="IPR041413">
    <property type="entry name" value="MLTR_LBD"/>
</dbReference>
<dbReference type="PANTHER" id="PTHR35010">
    <property type="entry name" value="BLL4672 PROTEIN-RELATED"/>
    <property type="match status" value="1"/>
</dbReference>
<sequence>MMLPVRSERGEDAFAASIVADLKDAVSRYPGDARLDRLVRDLRDASAVLARHWATATATPHTTDRKTIRHPEVGDILLDCDVLIVPGADLRMVTYTAAAGSSGAEKLDLLRVTGGRTATALP</sequence>
<proteinExistence type="predicted"/>
<reference evidence="3" key="1">
    <citation type="journal article" date="2019" name="Int. J. Syst. Evol. Microbiol.">
        <title>The Global Catalogue of Microorganisms (GCM) 10K type strain sequencing project: providing services to taxonomists for standard genome sequencing and annotation.</title>
        <authorList>
            <consortium name="The Broad Institute Genomics Platform"/>
            <consortium name="The Broad Institute Genome Sequencing Center for Infectious Disease"/>
            <person name="Wu L."/>
            <person name="Ma J."/>
        </authorList>
    </citation>
    <scope>NUCLEOTIDE SEQUENCE [LARGE SCALE GENOMIC DNA]</scope>
    <source>
        <strain evidence="3">JCM 6305</strain>
    </source>
</reference>
<protein>
    <recommendedName>
        <fullName evidence="1">MmyB-like transcription regulator ligand binding domain-containing protein</fullName>
    </recommendedName>
</protein>
<evidence type="ECO:0000259" key="1">
    <source>
        <dbReference type="Pfam" id="PF17765"/>
    </source>
</evidence>
<name>A0ABP5WF16_9ACTN</name>
<dbReference type="RefSeq" id="WP_344320394.1">
    <property type="nucleotide sequence ID" value="NZ_BAAASZ010000005.1"/>
</dbReference>
<dbReference type="EMBL" id="BAAASZ010000005">
    <property type="protein sequence ID" value="GAA2425839.1"/>
    <property type="molecule type" value="Genomic_DNA"/>
</dbReference>
<evidence type="ECO:0000313" key="3">
    <source>
        <dbReference type="Proteomes" id="UP001501638"/>
    </source>
</evidence>
<gene>
    <name evidence="2" type="ORF">GCM10010405_05430</name>
</gene>
<dbReference type="Gene3D" id="3.30.450.180">
    <property type="match status" value="1"/>
</dbReference>
<dbReference type="Proteomes" id="UP001501638">
    <property type="component" value="Unassembled WGS sequence"/>
</dbReference>
<comment type="caution">
    <text evidence="2">The sequence shown here is derived from an EMBL/GenBank/DDBJ whole genome shotgun (WGS) entry which is preliminary data.</text>
</comment>
<accession>A0ABP5WF16</accession>
<dbReference type="PANTHER" id="PTHR35010:SF2">
    <property type="entry name" value="BLL4672 PROTEIN"/>
    <property type="match status" value="1"/>
</dbReference>
<organism evidence="2 3">
    <name type="scientific">Streptomyces macrosporus</name>
    <dbReference type="NCBI Taxonomy" id="44032"/>
    <lineage>
        <taxon>Bacteria</taxon>
        <taxon>Bacillati</taxon>
        <taxon>Actinomycetota</taxon>
        <taxon>Actinomycetes</taxon>
        <taxon>Kitasatosporales</taxon>
        <taxon>Streptomycetaceae</taxon>
        <taxon>Streptomyces</taxon>
    </lineage>
</organism>
<dbReference type="Pfam" id="PF17765">
    <property type="entry name" value="MLTR_LBD"/>
    <property type="match status" value="1"/>
</dbReference>
<feature type="domain" description="MmyB-like transcription regulator ligand binding" evidence="1">
    <location>
        <begin position="11"/>
        <end position="110"/>
    </location>
</feature>